<dbReference type="OrthoDB" id="5327667at2"/>
<organism evidence="5 6">
    <name type="scientific">Noviherbaspirillum cavernae</name>
    <dbReference type="NCBI Taxonomy" id="2320862"/>
    <lineage>
        <taxon>Bacteria</taxon>
        <taxon>Pseudomonadati</taxon>
        <taxon>Pseudomonadota</taxon>
        <taxon>Betaproteobacteria</taxon>
        <taxon>Burkholderiales</taxon>
        <taxon>Oxalobacteraceae</taxon>
        <taxon>Noviherbaspirillum</taxon>
    </lineage>
</organism>
<dbReference type="InterPro" id="IPR023347">
    <property type="entry name" value="Lysozyme_dom_sf"/>
</dbReference>
<dbReference type="RefSeq" id="WP_119736822.1">
    <property type="nucleotide sequence ID" value="NZ_QYUN01000002.1"/>
</dbReference>
<dbReference type="InterPro" id="IPR023346">
    <property type="entry name" value="Lysozyme-like_dom_sf"/>
</dbReference>
<name>A0A418WYF3_9BURK</name>
<accession>A0A418WYF3</accession>
<evidence type="ECO:0000256" key="4">
    <source>
        <dbReference type="RuleBase" id="RU003788"/>
    </source>
</evidence>
<comment type="similarity">
    <text evidence="4">Belongs to the glycosyl hydrolase 24 family.</text>
</comment>
<dbReference type="SUPFAM" id="SSF53955">
    <property type="entry name" value="Lysozyme-like"/>
    <property type="match status" value="1"/>
</dbReference>
<dbReference type="AlphaFoldDB" id="A0A418WYF3"/>
<dbReference type="GO" id="GO:0031640">
    <property type="term" value="P:killing of cells of another organism"/>
    <property type="evidence" value="ECO:0007669"/>
    <property type="project" value="UniProtKB-KW"/>
</dbReference>
<evidence type="ECO:0000313" key="5">
    <source>
        <dbReference type="EMBL" id="RJG05269.1"/>
    </source>
</evidence>
<dbReference type="GO" id="GO:0016998">
    <property type="term" value="P:cell wall macromolecule catabolic process"/>
    <property type="evidence" value="ECO:0007669"/>
    <property type="project" value="InterPro"/>
</dbReference>
<protein>
    <recommendedName>
        <fullName evidence="4">Lysozyme</fullName>
        <ecNumber evidence="4">3.2.1.17</ecNumber>
    </recommendedName>
</protein>
<dbReference type="GO" id="GO:0009253">
    <property type="term" value="P:peptidoglycan catabolic process"/>
    <property type="evidence" value="ECO:0007669"/>
    <property type="project" value="InterPro"/>
</dbReference>
<dbReference type="PANTHER" id="PTHR38107:SF3">
    <property type="entry name" value="LYSOZYME RRRD-RELATED"/>
    <property type="match status" value="1"/>
</dbReference>
<evidence type="ECO:0000256" key="3">
    <source>
        <dbReference type="ARBA" id="ARBA00023200"/>
    </source>
</evidence>
<evidence type="ECO:0000313" key="6">
    <source>
        <dbReference type="Proteomes" id="UP000285190"/>
    </source>
</evidence>
<keyword evidence="6" id="KW-1185">Reference proteome</keyword>
<dbReference type="CDD" id="cd00737">
    <property type="entry name" value="lyz_endolysin_autolysin"/>
    <property type="match status" value="1"/>
</dbReference>
<evidence type="ECO:0000256" key="2">
    <source>
        <dbReference type="ARBA" id="ARBA00022638"/>
    </source>
</evidence>
<dbReference type="InterPro" id="IPR033907">
    <property type="entry name" value="Endolysin_autolysin"/>
</dbReference>
<keyword evidence="3" id="KW-1035">Host cytoplasm</keyword>
<evidence type="ECO:0000256" key="1">
    <source>
        <dbReference type="ARBA" id="ARBA00022529"/>
    </source>
</evidence>
<dbReference type="Gene3D" id="1.10.530.40">
    <property type="match status" value="1"/>
</dbReference>
<sequence>MGGLPTDQPITKTVAEIMLLYMVRTIYLPAVLKLCPNTDTPERLAALIDFTFNLGIGNLRASTLRRKVNIGDRDAAGIEMMKWVSGGGKVLRGLVLRRTAERQLL</sequence>
<dbReference type="GO" id="GO:0042742">
    <property type="term" value="P:defense response to bacterium"/>
    <property type="evidence" value="ECO:0007669"/>
    <property type="project" value="UniProtKB-KW"/>
</dbReference>
<comment type="catalytic activity">
    <reaction evidence="4">
        <text>Hydrolysis of (1-&gt;4)-beta-linkages between N-acetylmuramic acid and N-acetyl-D-glucosamine residues in a peptidoglycan and between N-acetyl-D-glucosamine residues in chitodextrins.</text>
        <dbReference type="EC" id="3.2.1.17"/>
    </reaction>
</comment>
<dbReference type="GO" id="GO:0003796">
    <property type="term" value="F:lysozyme activity"/>
    <property type="evidence" value="ECO:0007669"/>
    <property type="project" value="UniProtKB-EC"/>
</dbReference>
<dbReference type="Pfam" id="PF00959">
    <property type="entry name" value="Phage_lysozyme"/>
    <property type="match status" value="1"/>
</dbReference>
<dbReference type="InterPro" id="IPR002196">
    <property type="entry name" value="Glyco_hydro_24"/>
</dbReference>
<comment type="caution">
    <text evidence="5">The sequence shown here is derived from an EMBL/GenBank/DDBJ whole genome shotgun (WGS) entry which is preliminary data.</text>
</comment>
<keyword evidence="4" id="KW-0326">Glycosidase</keyword>
<dbReference type="EMBL" id="QYUN01000002">
    <property type="protein sequence ID" value="RJG05269.1"/>
    <property type="molecule type" value="Genomic_DNA"/>
</dbReference>
<dbReference type="PANTHER" id="PTHR38107">
    <property type="match status" value="1"/>
</dbReference>
<dbReference type="Proteomes" id="UP000285190">
    <property type="component" value="Unassembled WGS sequence"/>
</dbReference>
<keyword evidence="4" id="KW-0378">Hydrolase</keyword>
<keyword evidence="2 4" id="KW-0081">Bacteriolytic enzyme</keyword>
<proteinExistence type="inferred from homology"/>
<dbReference type="InterPro" id="IPR051018">
    <property type="entry name" value="Bacteriophage_GH24"/>
</dbReference>
<dbReference type="EC" id="3.2.1.17" evidence="4"/>
<reference evidence="5 6" key="1">
    <citation type="submission" date="2018-09" db="EMBL/GenBank/DDBJ databases">
        <authorList>
            <person name="Zhu H."/>
        </authorList>
    </citation>
    <scope>NUCLEOTIDE SEQUENCE [LARGE SCALE GENOMIC DNA]</scope>
    <source>
        <strain evidence="5 6">K2R10-39</strain>
    </source>
</reference>
<keyword evidence="1 4" id="KW-0929">Antimicrobial</keyword>
<gene>
    <name evidence="5" type="ORF">D3870_03870</name>
</gene>